<dbReference type="Gene3D" id="1.10.10.10">
    <property type="entry name" value="Winged helix-like DNA-binding domain superfamily/Winged helix DNA-binding domain"/>
    <property type="match status" value="1"/>
</dbReference>
<gene>
    <name evidence="3" type="ORF">KDA_33890</name>
</gene>
<organism evidence="3 4">
    <name type="scientific">Dictyobacter alpinus</name>
    <dbReference type="NCBI Taxonomy" id="2014873"/>
    <lineage>
        <taxon>Bacteria</taxon>
        <taxon>Bacillati</taxon>
        <taxon>Chloroflexota</taxon>
        <taxon>Ktedonobacteria</taxon>
        <taxon>Ktedonobacterales</taxon>
        <taxon>Dictyobacteraceae</taxon>
        <taxon>Dictyobacter</taxon>
    </lineage>
</organism>
<name>A0A402B988_9CHLR</name>
<dbReference type="Proteomes" id="UP000287171">
    <property type="component" value="Unassembled WGS sequence"/>
</dbReference>
<dbReference type="SUPFAM" id="SSF46894">
    <property type="entry name" value="C-terminal effector domain of the bipartite response regulators"/>
    <property type="match status" value="1"/>
</dbReference>
<evidence type="ECO:0000313" key="4">
    <source>
        <dbReference type="Proteomes" id="UP000287171"/>
    </source>
</evidence>
<dbReference type="SUPFAM" id="SSF48452">
    <property type="entry name" value="TPR-like"/>
    <property type="match status" value="1"/>
</dbReference>
<dbReference type="RefSeq" id="WP_126628181.1">
    <property type="nucleotide sequence ID" value="NZ_BIFT01000001.1"/>
</dbReference>
<dbReference type="Gene3D" id="1.25.40.10">
    <property type="entry name" value="Tetratricopeptide repeat domain"/>
    <property type="match status" value="1"/>
</dbReference>
<dbReference type="GO" id="GO:0006355">
    <property type="term" value="P:regulation of DNA-templated transcription"/>
    <property type="evidence" value="ECO:0007669"/>
    <property type="project" value="InterPro"/>
</dbReference>
<dbReference type="Pfam" id="PF13191">
    <property type="entry name" value="AAA_16"/>
    <property type="match status" value="1"/>
</dbReference>
<feature type="domain" description="Bacterial transcriptional activator" evidence="2">
    <location>
        <begin position="97"/>
        <end position="250"/>
    </location>
</feature>
<evidence type="ECO:0000259" key="2">
    <source>
        <dbReference type="SMART" id="SM01043"/>
    </source>
</evidence>
<dbReference type="InterPro" id="IPR051677">
    <property type="entry name" value="AfsR-DnrI-RedD_regulator"/>
</dbReference>
<keyword evidence="4" id="KW-1185">Reference proteome</keyword>
<dbReference type="SUPFAM" id="SSF52540">
    <property type="entry name" value="P-loop containing nucleoside triphosphate hydrolases"/>
    <property type="match status" value="1"/>
</dbReference>
<dbReference type="InterPro" id="IPR005158">
    <property type="entry name" value="BTAD"/>
</dbReference>
<dbReference type="GO" id="GO:0003677">
    <property type="term" value="F:DNA binding"/>
    <property type="evidence" value="ECO:0007669"/>
    <property type="project" value="InterPro"/>
</dbReference>
<dbReference type="OrthoDB" id="5509004at2"/>
<reference evidence="4" key="1">
    <citation type="submission" date="2018-12" db="EMBL/GenBank/DDBJ databases">
        <title>Tengunoibacter tsumagoiensis gen. nov., sp. nov., Dictyobacter kobayashii sp. nov., D. alpinus sp. nov., and D. joshuensis sp. nov. and description of Dictyobacteraceae fam. nov. within the order Ktedonobacterales isolated from Tengu-no-mugimeshi.</title>
        <authorList>
            <person name="Wang C.M."/>
            <person name="Zheng Y."/>
            <person name="Sakai Y."/>
            <person name="Toyoda A."/>
            <person name="Minakuchi Y."/>
            <person name="Abe K."/>
            <person name="Yokota A."/>
            <person name="Yabe S."/>
        </authorList>
    </citation>
    <scope>NUCLEOTIDE SEQUENCE [LARGE SCALE GENOMIC DNA]</scope>
    <source>
        <strain evidence="4">Uno16</strain>
    </source>
</reference>
<dbReference type="InterPro" id="IPR027417">
    <property type="entry name" value="P-loop_NTPase"/>
</dbReference>
<accession>A0A402B988</accession>
<protein>
    <recommendedName>
        <fullName evidence="2">Bacterial transcriptional activator domain-containing protein</fullName>
    </recommendedName>
</protein>
<dbReference type="Gene3D" id="3.40.50.300">
    <property type="entry name" value="P-loop containing nucleotide triphosphate hydrolases"/>
    <property type="match status" value="1"/>
</dbReference>
<evidence type="ECO:0000313" key="3">
    <source>
        <dbReference type="EMBL" id="GCE27905.1"/>
    </source>
</evidence>
<evidence type="ECO:0000256" key="1">
    <source>
        <dbReference type="SAM" id="MobiDB-lite"/>
    </source>
</evidence>
<dbReference type="InterPro" id="IPR036388">
    <property type="entry name" value="WH-like_DNA-bd_sf"/>
</dbReference>
<dbReference type="InterPro" id="IPR041664">
    <property type="entry name" value="AAA_16"/>
</dbReference>
<comment type="caution">
    <text evidence="3">The sequence shown here is derived from an EMBL/GenBank/DDBJ whole genome shotgun (WGS) entry which is preliminary data.</text>
</comment>
<proteinExistence type="predicted"/>
<sequence>MTELTLFLFGSPNIEYNGKRISVDTRKASALLIYLAMTRRRHRRDALANLLWPDYDQAHARATLRRTLSALNKALDNQWLQIDRDTLAIDAHAQIWLDVEEFHTQLAACQKHGHASTEVCRHCLLPLKRAVELYQADFLTGFHLHGNTNFESWQFFQADHLRREYAYALERLVQCYCLQARFDDALTYALRWLSLDRLHEPAYRILMQIYAWSGQRTAALQQYEECVRILQEELEIQPLEATTQLYQAIKDNRVPPPPQLSEKNQYTPRPVSQLPPEAQSPGPNAQAIPPGPYPLVGRSAEWKILLSVYQKARSQGQALILEGELGIGKTRLAEELLAYARQQDASILMARCYAAEQQLDYSSIVAGLRAAMVQQQDALKRVPTQWLAEVARLLPELSIYRKEPLPQIEQPGSQYHFFESLRQFFLFLCQNMKTTAPGIIFFEDVQWIDAYSLEFLLYCLRRSTEKAVCLVLTYRTPRRSKDHQLHYLLTEMQHIGQATLVTLARLPSEAIAALITKSNISPSPALTTRLYQESEGLPFLLTAYLLALQKGQLTIEASNWPIPAQARDLLILHIAAVSKTARQILGAAATIGRTFDFDTLSKTSGTHEEETITALEELISQGLILEMIADGEEPLVSRTLLYRFSHEKIRQLAYEEISQARLRLLQRRKAEIQQARRQSDNTR</sequence>
<dbReference type="EMBL" id="BIFT01000001">
    <property type="protein sequence ID" value="GCE27905.1"/>
    <property type="molecule type" value="Genomic_DNA"/>
</dbReference>
<feature type="region of interest" description="Disordered" evidence="1">
    <location>
        <begin position="251"/>
        <end position="291"/>
    </location>
</feature>
<dbReference type="SMART" id="SM01043">
    <property type="entry name" value="BTAD"/>
    <property type="match status" value="1"/>
</dbReference>
<dbReference type="PANTHER" id="PTHR35807">
    <property type="entry name" value="TRANSCRIPTIONAL REGULATOR REDD-RELATED"/>
    <property type="match status" value="1"/>
</dbReference>
<dbReference type="Pfam" id="PF03704">
    <property type="entry name" value="BTAD"/>
    <property type="match status" value="1"/>
</dbReference>
<dbReference type="InterPro" id="IPR011990">
    <property type="entry name" value="TPR-like_helical_dom_sf"/>
</dbReference>
<dbReference type="AlphaFoldDB" id="A0A402B988"/>
<dbReference type="InterPro" id="IPR016032">
    <property type="entry name" value="Sig_transdc_resp-reg_C-effctor"/>
</dbReference>